<feature type="transmembrane region" description="Helical" evidence="1">
    <location>
        <begin position="92"/>
        <end position="111"/>
    </location>
</feature>
<feature type="transmembrane region" description="Helical" evidence="1">
    <location>
        <begin position="47"/>
        <end position="71"/>
    </location>
</feature>
<dbReference type="Proteomes" id="UP000050523">
    <property type="component" value="Unassembled WGS sequence"/>
</dbReference>
<keyword evidence="4" id="KW-0808">Transferase</keyword>
<feature type="transmembrane region" description="Helical" evidence="1">
    <location>
        <begin position="373"/>
        <end position="392"/>
    </location>
</feature>
<feature type="transmembrane region" description="Helical" evidence="1">
    <location>
        <begin position="242"/>
        <end position="261"/>
    </location>
</feature>
<evidence type="ECO:0000313" key="4">
    <source>
        <dbReference type="EMBL" id="KPY94507.1"/>
    </source>
</evidence>
<keyword evidence="1" id="KW-0472">Membrane</keyword>
<dbReference type="GO" id="GO:0009103">
    <property type="term" value="P:lipopolysaccharide biosynthetic process"/>
    <property type="evidence" value="ECO:0007669"/>
    <property type="project" value="TreeGrafter"/>
</dbReference>
<sequence length="683" mass="75338">MPIPLYHPRTHPMGIPHNPALGYRPEIDGLRALAVVPVMLYHAGLPFLSGGFVGVDVFFVISGYLITSIIIAEMARGTFSLINFYERRARRILPALFAVILVCLPVAWMTLDPPDLKYFAKSLVAVPTFSSNVLFWLESGYFDATAELKPLLHTWTLAVEEQYYLLFPLLLMLGWRIGRGRLVALLIVVALGSLTLAQRGAQHDASSTFYLLHARAWELLAGSFIAFYFAWRPHKADTAGPVAQAAALLGILLIAYAVAAFDSNTPFPGFNALVPVVGATLIIVYANKNTWAGQVLSSQPLVLIGMVSYSAYLWHQPIFAFARQSSLAEPGLQVMLALTLLSLVLAWLSWRFVEQPFRQKGGFKGGFSRQQVFTFSGLASALFIALGLTGYLNNGFGQRFDVDPALYRQFADPQIRDRCGQDEIDFCLFGKRDSTGTPALAVFGDSHAEALLSTFDAVARDQGTTVVHIGLGGCLPLLGVDVVSGNHAPGVCEALAGREFAYVKKHKIKKVVLVARWTLYTDGDYGKKLSARYFLISASRQERTREASRIVFTQALETTVQAYRAIGSEVIIVAQVPQQLIEPKNLYYRLARNNPKNAAQTLQLISEVSVTVETHERLQRFTRTLFEHAQASDQIRLIIPDSAFCKLGQCLIGDLKSYYKDFNHLNAEGAGLLAAQINQIIAQ</sequence>
<name>A0AA40P1D7_9PSED</name>
<dbReference type="AlphaFoldDB" id="A0AA40P1D7"/>
<proteinExistence type="predicted"/>
<dbReference type="EMBL" id="LJRO01000381">
    <property type="protein sequence ID" value="KPY94507.1"/>
    <property type="molecule type" value="Genomic_DNA"/>
</dbReference>
<feature type="transmembrane region" description="Helical" evidence="1">
    <location>
        <begin position="295"/>
        <end position="314"/>
    </location>
</feature>
<feature type="domain" description="SGNH" evidence="3">
    <location>
        <begin position="423"/>
        <end position="678"/>
    </location>
</feature>
<dbReference type="PANTHER" id="PTHR23028:SF53">
    <property type="entry name" value="ACYL_TRANSF_3 DOMAIN-CONTAINING PROTEIN"/>
    <property type="match status" value="1"/>
</dbReference>
<evidence type="ECO:0000259" key="2">
    <source>
        <dbReference type="Pfam" id="PF01757"/>
    </source>
</evidence>
<organism evidence="4 5">
    <name type="scientific">Pseudomonas tremae</name>
    <dbReference type="NCBI Taxonomy" id="200454"/>
    <lineage>
        <taxon>Bacteria</taxon>
        <taxon>Pseudomonadati</taxon>
        <taxon>Pseudomonadota</taxon>
        <taxon>Gammaproteobacteria</taxon>
        <taxon>Pseudomonadales</taxon>
        <taxon>Pseudomonadaceae</taxon>
        <taxon>Pseudomonas</taxon>
    </lineage>
</organism>
<gene>
    <name evidence="4" type="ORF">ALO43_04493</name>
</gene>
<protein>
    <submittedName>
        <fullName evidence="4">Acyltransferase family protein</fullName>
    </submittedName>
</protein>
<keyword evidence="1" id="KW-1133">Transmembrane helix</keyword>
<feature type="domain" description="Acyltransferase 3" evidence="2">
    <location>
        <begin position="25"/>
        <end position="350"/>
    </location>
</feature>
<feature type="transmembrane region" description="Helical" evidence="1">
    <location>
        <begin position="207"/>
        <end position="230"/>
    </location>
</feature>
<feature type="transmembrane region" description="Helical" evidence="1">
    <location>
        <begin position="182"/>
        <end position="201"/>
    </location>
</feature>
<evidence type="ECO:0000256" key="1">
    <source>
        <dbReference type="SAM" id="Phobius"/>
    </source>
</evidence>
<dbReference type="GO" id="GO:0016020">
    <property type="term" value="C:membrane"/>
    <property type="evidence" value="ECO:0007669"/>
    <property type="project" value="TreeGrafter"/>
</dbReference>
<reference evidence="4 5" key="1">
    <citation type="submission" date="2015-09" db="EMBL/GenBank/DDBJ databases">
        <title>Genome announcement of multiple Pseudomonas syringae strains.</title>
        <authorList>
            <person name="Thakur S."/>
            <person name="Wang P.W."/>
            <person name="Gong Y."/>
            <person name="Weir B.S."/>
            <person name="Guttman D.S."/>
        </authorList>
    </citation>
    <scope>NUCLEOTIDE SEQUENCE [LARGE SCALE GENOMIC DNA]</scope>
    <source>
        <strain evidence="4 5">ICMP9151</strain>
    </source>
</reference>
<dbReference type="InterPro" id="IPR050879">
    <property type="entry name" value="Acyltransferase_3"/>
</dbReference>
<evidence type="ECO:0000313" key="5">
    <source>
        <dbReference type="Proteomes" id="UP000050523"/>
    </source>
</evidence>
<keyword evidence="1" id="KW-0812">Transmembrane</keyword>
<dbReference type="InterPro" id="IPR002656">
    <property type="entry name" value="Acyl_transf_3_dom"/>
</dbReference>
<dbReference type="InterPro" id="IPR043968">
    <property type="entry name" value="SGNH"/>
</dbReference>
<dbReference type="GO" id="GO:0016747">
    <property type="term" value="F:acyltransferase activity, transferring groups other than amino-acyl groups"/>
    <property type="evidence" value="ECO:0007669"/>
    <property type="project" value="InterPro"/>
</dbReference>
<evidence type="ECO:0000259" key="3">
    <source>
        <dbReference type="Pfam" id="PF19040"/>
    </source>
</evidence>
<dbReference type="Pfam" id="PF19040">
    <property type="entry name" value="SGNH"/>
    <property type="match status" value="1"/>
</dbReference>
<feature type="transmembrane region" description="Helical" evidence="1">
    <location>
        <begin position="155"/>
        <end position="175"/>
    </location>
</feature>
<feature type="transmembrane region" description="Helical" evidence="1">
    <location>
        <begin position="334"/>
        <end position="353"/>
    </location>
</feature>
<feature type="transmembrane region" description="Helical" evidence="1">
    <location>
        <begin position="267"/>
        <end position="286"/>
    </location>
</feature>
<dbReference type="Pfam" id="PF01757">
    <property type="entry name" value="Acyl_transf_3"/>
    <property type="match status" value="1"/>
</dbReference>
<comment type="caution">
    <text evidence="4">The sequence shown here is derived from an EMBL/GenBank/DDBJ whole genome shotgun (WGS) entry which is preliminary data.</text>
</comment>
<keyword evidence="4" id="KW-0012">Acyltransferase</keyword>
<dbReference type="PANTHER" id="PTHR23028">
    <property type="entry name" value="ACETYLTRANSFERASE"/>
    <property type="match status" value="1"/>
</dbReference>
<accession>A0AA40P1D7</accession>